<name>A0ABT3DBK4_9BACI</name>
<proteinExistence type="predicted"/>
<comment type="caution">
    <text evidence="1">The sequence shown here is derived from an EMBL/GenBank/DDBJ whole genome shotgun (WGS) entry which is preliminary data.</text>
</comment>
<dbReference type="CDD" id="cd00761">
    <property type="entry name" value="Glyco_tranf_GTA_type"/>
    <property type="match status" value="1"/>
</dbReference>
<protein>
    <submittedName>
        <fullName evidence="1">Glycosyltransferase family 2 protein</fullName>
    </submittedName>
</protein>
<evidence type="ECO:0000313" key="1">
    <source>
        <dbReference type="EMBL" id="MCV9884082.1"/>
    </source>
</evidence>
<reference evidence="1 2" key="1">
    <citation type="submission" date="2022-10" db="EMBL/GenBank/DDBJ databases">
        <title>Draft genome assembly of moderately radiation resistant bacterium Metabacillus halosaccharovorans.</title>
        <authorList>
            <person name="Pal S."/>
            <person name="Gopinathan A."/>
        </authorList>
    </citation>
    <scope>NUCLEOTIDE SEQUENCE [LARGE SCALE GENOMIC DNA]</scope>
    <source>
        <strain evidence="1 2">VITHBRA001</strain>
    </source>
</reference>
<accession>A0ABT3DBK4</accession>
<dbReference type="Proteomes" id="UP001526147">
    <property type="component" value="Unassembled WGS sequence"/>
</dbReference>
<dbReference type="EMBL" id="JAOYEY010000003">
    <property type="protein sequence ID" value="MCV9884082.1"/>
    <property type="molecule type" value="Genomic_DNA"/>
</dbReference>
<dbReference type="SUPFAM" id="SSF53448">
    <property type="entry name" value="Nucleotide-diphospho-sugar transferases"/>
    <property type="match status" value="1"/>
</dbReference>
<dbReference type="InterPro" id="IPR029044">
    <property type="entry name" value="Nucleotide-diphossugar_trans"/>
</dbReference>
<evidence type="ECO:0000313" key="2">
    <source>
        <dbReference type="Proteomes" id="UP001526147"/>
    </source>
</evidence>
<dbReference type="Gene3D" id="3.90.550.10">
    <property type="entry name" value="Spore Coat Polysaccharide Biosynthesis Protein SpsA, Chain A"/>
    <property type="match status" value="1"/>
</dbReference>
<organism evidence="1 2">
    <name type="scientific">Metabacillus halosaccharovorans</name>
    <dbReference type="NCBI Taxonomy" id="930124"/>
    <lineage>
        <taxon>Bacteria</taxon>
        <taxon>Bacillati</taxon>
        <taxon>Bacillota</taxon>
        <taxon>Bacilli</taxon>
        <taxon>Bacillales</taxon>
        <taxon>Bacillaceae</taxon>
        <taxon>Metabacillus</taxon>
    </lineage>
</organism>
<sequence length="177" mass="21095">YNRCIAEAAGDYIAIIDSDDMYLPPIRDVLAQVDGAYDIYYYNMLTKDGRTFIKQETDGELFPGQFKIIRRSFVGNAKFSNRLIGVGPDGEFHKSLIDKNPHCKYTNIFAYWYNYPRINSESYSIFNQLQINEQPQIKEQPQNKRMQRRIQQIQRKRMKRRLQYMRRKMGTKGKQRT</sequence>
<feature type="non-terminal residue" evidence="1">
    <location>
        <position position="1"/>
    </location>
</feature>
<gene>
    <name evidence="1" type="ORF">OIH86_00040</name>
</gene>
<keyword evidence="2" id="KW-1185">Reference proteome</keyword>